<sequence length="85" mass="10364">MEHKEQYKEQYVGKHEDVYKDVEELKGKYYNIDKRTEVTYTKIDALRIEMNEKFNSLEKRFMMMWVLQTVTFLAILGLYLKGIIF</sequence>
<accession>A0A8J7YTD4</accession>
<organism evidence="2 3">
    <name type="scientific">Candidatus Altarchaeum hamiconexum</name>
    <dbReference type="NCBI Taxonomy" id="1803513"/>
    <lineage>
        <taxon>Archaea</taxon>
        <taxon>Candidatus Altarchaeota</taxon>
        <taxon>Candidatus Altiarchaeia</taxon>
        <taxon>Candidatus Altarchaeales</taxon>
        <taxon>Candidatus Altarchaeaceae</taxon>
        <taxon>Candidatus Altarchaeum</taxon>
    </lineage>
</organism>
<comment type="caution">
    <text evidence="2">The sequence shown here is derived from an EMBL/GenBank/DDBJ whole genome shotgun (WGS) entry which is preliminary data.</text>
</comment>
<dbReference type="EMBL" id="JAACVF010000245">
    <property type="protein sequence ID" value="NCN65779.1"/>
    <property type="molecule type" value="Genomic_DNA"/>
</dbReference>
<evidence type="ECO:0000313" key="2">
    <source>
        <dbReference type="EMBL" id="NCN65779.1"/>
    </source>
</evidence>
<protein>
    <recommendedName>
        <fullName evidence="4">DUF1640 domain-containing protein</fullName>
    </recommendedName>
</protein>
<dbReference type="Proteomes" id="UP000768163">
    <property type="component" value="Unassembled WGS sequence"/>
</dbReference>
<feature type="transmembrane region" description="Helical" evidence="1">
    <location>
        <begin position="61"/>
        <end position="80"/>
    </location>
</feature>
<keyword evidence="1" id="KW-0472">Membrane</keyword>
<reference evidence="2" key="1">
    <citation type="submission" date="2019-11" db="EMBL/GenBank/DDBJ databases">
        <title>Lipid analysis of CO2-rich subsurface aquifers suggests an autotrophy-based deep biosphere with lysolipids enriched in CPR bacteria.</title>
        <authorList>
            <person name="Probst A.J."/>
            <person name="Elling F.J."/>
            <person name="Castelle C.J."/>
            <person name="Zhu Q."/>
            <person name="Elvert M."/>
            <person name="Birarda G."/>
            <person name="Holman H.-Y."/>
            <person name="Lane K.R."/>
            <person name="Ladd B."/>
            <person name="Ryan M.C."/>
            <person name="Woyke T."/>
            <person name="Hinrichs K.-U."/>
            <person name="Banfield J.F."/>
        </authorList>
    </citation>
    <scope>NUCLEOTIDE SEQUENCE</scope>
    <source>
        <strain evidence="2">CG_2015-01_33_1645</strain>
    </source>
</reference>
<keyword evidence="1" id="KW-0812">Transmembrane</keyword>
<dbReference type="AlphaFoldDB" id="A0A8J7YTD4"/>
<keyword evidence="1" id="KW-1133">Transmembrane helix</keyword>
<evidence type="ECO:0000313" key="3">
    <source>
        <dbReference type="Proteomes" id="UP000768163"/>
    </source>
</evidence>
<name>A0A8J7YTD4_9ARCH</name>
<evidence type="ECO:0000256" key="1">
    <source>
        <dbReference type="SAM" id="Phobius"/>
    </source>
</evidence>
<proteinExistence type="predicted"/>
<gene>
    <name evidence="2" type="ORF">GW910_06985</name>
</gene>
<evidence type="ECO:0008006" key="4">
    <source>
        <dbReference type="Google" id="ProtNLM"/>
    </source>
</evidence>